<accession>A0A9D9HMJ9</accession>
<name>A0A9D9HMJ9_9SPIR</name>
<dbReference type="Proteomes" id="UP000823638">
    <property type="component" value="Unassembled WGS sequence"/>
</dbReference>
<proteinExistence type="predicted"/>
<evidence type="ECO:0000313" key="2">
    <source>
        <dbReference type="Proteomes" id="UP000823638"/>
    </source>
</evidence>
<reference evidence="1" key="2">
    <citation type="journal article" date="2021" name="PeerJ">
        <title>Extensive microbial diversity within the chicken gut microbiome revealed by metagenomics and culture.</title>
        <authorList>
            <person name="Gilroy R."/>
            <person name="Ravi A."/>
            <person name="Getino M."/>
            <person name="Pursley I."/>
            <person name="Horton D.L."/>
            <person name="Alikhan N.F."/>
            <person name="Baker D."/>
            <person name="Gharbi K."/>
            <person name="Hall N."/>
            <person name="Watson M."/>
            <person name="Adriaenssens E.M."/>
            <person name="Foster-Nyarko E."/>
            <person name="Jarju S."/>
            <person name="Secka A."/>
            <person name="Antonio M."/>
            <person name="Oren A."/>
            <person name="Chaudhuri R.R."/>
            <person name="La Ragione R."/>
            <person name="Hildebrand F."/>
            <person name="Pallen M.J."/>
        </authorList>
    </citation>
    <scope>NUCLEOTIDE SEQUENCE</scope>
    <source>
        <strain evidence="1">10532</strain>
    </source>
</reference>
<protein>
    <submittedName>
        <fullName evidence="1">Uncharacterized protein</fullName>
    </submittedName>
</protein>
<dbReference type="EMBL" id="JADIMM010000001">
    <property type="protein sequence ID" value="MBO8456610.1"/>
    <property type="molecule type" value="Genomic_DNA"/>
</dbReference>
<dbReference type="AlphaFoldDB" id="A0A9D9HMJ9"/>
<comment type="caution">
    <text evidence="1">The sequence shown here is derived from an EMBL/GenBank/DDBJ whole genome shotgun (WGS) entry which is preliminary data.</text>
</comment>
<gene>
    <name evidence="1" type="ORF">IAA81_00085</name>
</gene>
<evidence type="ECO:0000313" key="1">
    <source>
        <dbReference type="EMBL" id="MBO8456610.1"/>
    </source>
</evidence>
<sequence>MVDVEKGTILHSAKMSLNYWEEYEEQLPRFAAECVDKIPMPNFFTGVWTGTVSTEDFDDSYEITFGEKSKCSIKVFSVDSTGKETVQEGTGTYSYSGDNFSGGKIFKLVANFPNAKIKHLSRINWSYPLSMSGSQGEFSINIYPDSTKKELARLTLMKVE</sequence>
<organism evidence="1 2">
    <name type="scientific">Candidatus Gallitreponema excrementavium</name>
    <dbReference type="NCBI Taxonomy" id="2840840"/>
    <lineage>
        <taxon>Bacteria</taxon>
        <taxon>Pseudomonadati</taxon>
        <taxon>Spirochaetota</taxon>
        <taxon>Spirochaetia</taxon>
        <taxon>Spirochaetales</taxon>
        <taxon>Candidatus Gallitreponema</taxon>
    </lineage>
</organism>
<reference evidence="1" key="1">
    <citation type="submission" date="2020-10" db="EMBL/GenBank/DDBJ databases">
        <authorList>
            <person name="Gilroy R."/>
        </authorList>
    </citation>
    <scope>NUCLEOTIDE SEQUENCE</scope>
    <source>
        <strain evidence="1">10532</strain>
    </source>
</reference>